<dbReference type="EMBL" id="BARS01032550">
    <property type="protein sequence ID" value="GAG15945.1"/>
    <property type="molecule type" value="Genomic_DNA"/>
</dbReference>
<protein>
    <recommendedName>
        <fullName evidence="1">PA14 domain-containing protein</fullName>
    </recommendedName>
</protein>
<dbReference type="SMART" id="SM00758">
    <property type="entry name" value="PA14"/>
    <property type="match status" value="1"/>
</dbReference>
<evidence type="ECO:0000259" key="1">
    <source>
        <dbReference type="PROSITE" id="PS51820"/>
    </source>
</evidence>
<organism evidence="2">
    <name type="scientific">marine sediment metagenome</name>
    <dbReference type="NCBI Taxonomy" id="412755"/>
    <lineage>
        <taxon>unclassified sequences</taxon>
        <taxon>metagenomes</taxon>
        <taxon>ecological metagenomes</taxon>
    </lineage>
</organism>
<comment type="caution">
    <text evidence="2">The sequence shown here is derived from an EMBL/GenBank/DDBJ whole genome shotgun (WGS) entry which is preliminary data.</text>
</comment>
<dbReference type="SUPFAM" id="SSF56988">
    <property type="entry name" value="Anthrax protective antigen"/>
    <property type="match status" value="1"/>
</dbReference>
<sequence>GSGEPDPVVGADNFSVRWTGEVEAAFTETYRFYTNSADGVRLWVDGQELVDDWESQSATENSETIDLVAGQVYVIVMEYYADDGDAVAELSWASPSTPRRLIPQAALSPPVKAGSPNPPDGAPDVKMMPILRWNAGDYAASHDVYLGTDEEAVKNADTSSPEYKGAKDFGSERYEPAKLAWYTTYYWRIDEVNNVTLGSPWTGNVWSFTTGDFLVVDDFEDYDIGNNEIWWAWKDGLGYTAHPTKPPYAGNGTGSMVGDET</sequence>
<dbReference type="Pfam" id="PF07691">
    <property type="entry name" value="PA14"/>
    <property type="match status" value="1"/>
</dbReference>
<dbReference type="AlphaFoldDB" id="X0VCB3"/>
<dbReference type="Gene3D" id="3.90.182.10">
    <property type="entry name" value="Toxin - Anthrax Protective Antigen,domain 1"/>
    <property type="match status" value="1"/>
</dbReference>
<feature type="non-terminal residue" evidence="2">
    <location>
        <position position="1"/>
    </location>
</feature>
<gene>
    <name evidence="2" type="ORF">S01H1_50513</name>
</gene>
<dbReference type="PROSITE" id="PS51820">
    <property type="entry name" value="PA14"/>
    <property type="match status" value="1"/>
</dbReference>
<feature type="domain" description="PA14" evidence="1">
    <location>
        <begin position="1"/>
        <end position="106"/>
    </location>
</feature>
<feature type="non-terminal residue" evidence="2">
    <location>
        <position position="261"/>
    </location>
</feature>
<reference evidence="2" key="1">
    <citation type="journal article" date="2014" name="Front. Microbiol.">
        <title>High frequency of phylogenetically diverse reductive dehalogenase-homologous genes in deep subseafloor sedimentary metagenomes.</title>
        <authorList>
            <person name="Kawai M."/>
            <person name="Futagami T."/>
            <person name="Toyoda A."/>
            <person name="Takaki Y."/>
            <person name="Nishi S."/>
            <person name="Hori S."/>
            <person name="Arai W."/>
            <person name="Tsubouchi T."/>
            <person name="Morono Y."/>
            <person name="Uchiyama I."/>
            <person name="Ito T."/>
            <person name="Fujiyama A."/>
            <person name="Inagaki F."/>
            <person name="Takami H."/>
        </authorList>
    </citation>
    <scope>NUCLEOTIDE SEQUENCE</scope>
    <source>
        <strain evidence="2">Expedition CK06-06</strain>
    </source>
</reference>
<proteinExistence type="predicted"/>
<evidence type="ECO:0000313" key="2">
    <source>
        <dbReference type="EMBL" id="GAG15945.1"/>
    </source>
</evidence>
<name>X0VCB3_9ZZZZ</name>
<dbReference type="InterPro" id="IPR011658">
    <property type="entry name" value="PA14_dom"/>
</dbReference>
<accession>X0VCB3</accession>
<dbReference type="InterPro" id="IPR037524">
    <property type="entry name" value="PA14/GLEYA"/>
</dbReference>